<dbReference type="AlphaFoldDB" id="A0A9P3LFY9"/>
<dbReference type="PANTHER" id="PTHR32332">
    <property type="entry name" value="2-NITROPROPANE DIOXYGENASE"/>
    <property type="match status" value="1"/>
</dbReference>
<dbReference type="OrthoDB" id="2349068at2759"/>
<evidence type="ECO:0000313" key="4">
    <source>
        <dbReference type="EMBL" id="GJE93760.1"/>
    </source>
</evidence>
<dbReference type="Proteomes" id="UP000703269">
    <property type="component" value="Unassembled WGS sequence"/>
</dbReference>
<reference evidence="4 5" key="1">
    <citation type="submission" date="2021-08" db="EMBL/GenBank/DDBJ databases">
        <title>Draft Genome Sequence of Phanerochaete sordida strain YK-624.</title>
        <authorList>
            <person name="Mori T."/>
            <person name="Dohra H."/>
            <person name="Suzuki T."/>
            <person name="Kawagishi H."/>
            <person name="Hirai H."/>
        </authorList>
    </citation>
    <scope>NUCLEOTIDE SEQUENCE [LARGE SCALE GENOMIC DNA]</scope>
    <source>
        <strain evidence="4 5">YK-624</strain>
    </source>
</reference>
<sequence>MQPIKTQLTELLGITTPIMSAPMGYTWSADLACAVHKAGGFGLVGAAFDTSEQLRHTLGRVRTALGVPAGKALPVGVGLVGWVLDQTEASEDPRIPTVLDAQPALIYFAFGADLGRHVAAVRAHERGSTHRTLVAVCVSTVEEARRAADEWHADILVAQGFEAGGHSSVDAPPVSILVAGVLAALPGGPPVVAAGGVATGAQAAALLTLGAAGVLLGTRLLFTDECGYTPAQKAAVVRAGHGAAAHAACLDEVMGLTWPRGVVGHGLVNGVVRDAQEGLPLEERKRRYDEGRAQGDTERLIVWAGKGVGLTSEIRPAGEVIVQLHEEAVAALRRAASLL</sequence>
<keyword evidence="4" id="KW-0503">Monooxygenase</keyword>
<evidence type="ECO:0000256" key="1">
    <source>
        <dbReference type="ARBA" id="ARBA00022630"/>
    </source>
</evidence>
<dbReference type="InterPro" id="IPR013785">
    <property type="entry name" value="Aldolase_TIM"/>
</dbReference>
<proteinExistence type="predicted"/>
<comment type="caution">
    <text evidence="4">The sequence shown here is derived from an EMBL/GenBank/DDBJ whole genome shotgun (WGS) entry which is preliminary data.</text>
</comment>
<dbReference type="Gene3D" id="3.20.20.70">
    <property type="entry name" value="Aldolase class I"/>
    <property type="match status" value="1"/>
</dbReference>
<keyword evidence="3" id="KW-0560">Oxidoreductase</keyword>
<dbReference type="InterPro" id="IPR004136">
    <property type="entry name" value="NMO"/>
</dbReference>
<evidence type="ECO:0000256" key="3">
    <source>
        <dbReference type="ARBA" id="ARBA00023002"/>
    </source>
</evidence>
<accession>A0A9P3LFY9</accession>
<dbReference type="EMBL" id="BPQB01000034">
    <property type="protein sequence ID" value="GJE93760.1"/>
    <property type="molecule type" value="Genomic_DNA"/>
</dbReference>
<dbReference type="GO" id="GO:0018580">
    <property type="term" value="F:nitronate monooxygenase activity"/>
    <property type="evidence" value="ECO:0007669"/>
    <property type="project" value="InterPro"/>
</dbReference>
<keyword evidence="5" id="KW-1185">Reference proteome</keyword>
<evidence type="ECO:0000256" key="2">
    <source>
        <dbReference type="ARBA" id="ARBA00022643"/>
    </source>
</evidence>
<dbReference type="PANTHER" id="PTHR32332:SF31">
    <property type="entry name" value="2-NITROPROPANE DIOXYGENASE FAMILY, PUTATIVE (AFU_ORTHOLOGUE AFUA_2G09850)-RELATED"/>
    <property type="match status" value="1"/>
</dbReference>
<evidence type="ECO:0000313" key="5">
    <source>
        <dbReference type="Proteomes" id="UP000703269"/>
    </source>
</evidence>
<keyword evidence="1" id="KW-0285">Flavoprotein</keyword>
<dbReference type="CDD" id="cd04730">
    <property type="entry name" value="NPD_like"/>
    <property type="match status" value="1"/>
</dbReference>
<keyword evidence="2" id="KW-0288">FMN</keyword>
<name>A0A9P3LFY9_9APHY</name>
<dbReference type="SUPFAM" id="SSF51412">
    <property type="entry name" value="Inosine monophosphate dehydrogenase (IMPDH)"/>
    <property type="match status" value="1"/>
</dbReference>
<gene>
    <name evidence="4" type="ORF">PsYK624_099210</name>
</gene>
<protein>
    <submittedName>
        <fullName evidence="4">Nitronate monooxygenase</fullName>
    </submittedName>
</protein>
<organism evidence="4 5">
    <name type="scientific">Phanerochaete sordida</name>
    <dbReference type="NCBI Taxonomy" id="48140"/>
    <lineage>
        <taxon>Eukaryota</taxon>
        <taxon>Fungi</taxon>
        <taxon>Dikarya</taxon>
        <taxon>Basidiomycota</taxon>
        <taxon>Agaricomycotina</taxon>
        <taxon>Agaricomycetes</taxon>
        <taxon>Polyporales</taxon>
        <taxon>Phanerochaetaceae</taxon>
        <taxon>Phanerochaete</taxon>
    </lineage>
</organism>
<dbReference type="Pfam" id="PF03060">
    <property type="entry name" value="NMO"/>
    <property type="match status" value="1"/>
</dbReference>